<sequence length="125" mass="14105">MKTIPHSDSDAWNIAEGESGGQPILIRYRPSLEEHLGDTRYPRRLTITWEFDTNSSGMPSDQVADEMRDFEDVIDAALDPEMLAILAFVHTHGVLAGGTTIWRTSAPSENELMRRFPINQDFQSN</sequence>
<dbReference type="RefSeq" id="WP_200273737.1">
    <property type="nucleotide sequence ID" value="NZ_JAENIJ010000053.1"/>
</dbReference>
<keyword evidence="2" id="KW-1185">Reference proteome</keyword>
<dbReference type="AlphaFoldDB" id="A0A934VXL5"/>
<evidence type="ECO:0000313" key="2">
    <source>
        <dbReference type="Proteomes" id="UP000603141"/>
    </source>
</evidence>
<proteinExistence type="predicted"/>
<dbReference type="EMBL" id="JAENIJ010000053">
    <property type="protein sequence ID" value="MBK1884495.1"/>
    <property type="molecule type" value="Genomic_DNA"/>
</dbReference>
<organism evidence="1 2">
    <name type="scientific">Luteolibacter pohnpeiensis</name>
    <dbReference type="NCBI Taxonomy" id="454153"/>
    <lineage>
        <taxon>Bacteria</taxon>
        <taxon>Pseudomonadati</taxon>
        <taxon>Verrucomicrobiota</taxon>
        <taxon>Verrucomicrobiia</taxon>
        <taxon>Verrucomicrobiales</taxon>
        <taxon>Verrucomicrobiaceae</taxon>
        <taxon>Luteolibacter</taxon>
    </lineage>
</organism>
<name>A0A934VXL5_9BACT</name>
<protein>
    <submittedName>
        <fullName evidence="1">DUF695 domain-containing protein</fullName>
    </submittedName>
</protein>
<accession>A0A934VXL5</accession>
<evidence type="ECO:0000313" key="1">
    <source>
        <dbReference type="EMBL" id="MBK1884495.1"/>
    </source>
</evidence>
<comment type="caution">
    <text evidence="1">The sequence shown here is derived from an EMBL/GenBank/DDBJ whole genome shotgun (WGS) entry which is preliminary data.</text>
</comment>
<reference evidence="1" key="1">
    <citation type="submission" date="2021-01" db="EMBL/GenBank/DDBJ databases">
        <title>Modified the classification status of verrucomicrobia.</title>
        <authorList>
            <person name="Feng X."/>
        </authorList>
    </citation>
    <scope>NUCLEOTIDE SEQUENCE</scope>
    <source>
        <strain evidence="1">KCTC 22041</strain>
    </source>
</reference>
<gene>
    <name evidence="1" type="ORF">JIN85_18915</name>
</gene>
<dbReference type="Proteomes" id="UP000603141">
    <property type="component" value="Unassembled WGS sequence"/>
</dbReference>